<dbReference type="InterPro" id="IPR022398">
    <property type="entry name" value="Peptidase_S8_His-AS"/>
</dbReference>
<dbReference type="InterPro" id="IPR034193">
    <property type="entry name" value="PCSK9_ProteinaseK-like"/>
</dbReference>
<evidence type="ECO:0000259" key="9">
    <source>
        <dbReference type="Pfam" id="PF00082"/>
    </source>
</evidence>
<accession>K0KCE3</accession>
<comment type="caution">
    <text evidence="10">The sequence shown here is derived from an EMBL/GenBank/DDBJ whole genome shotgun (WGS) entry which is preliminary data.</text>
</comment>
<evidence type="ECO:0000256" key="6">
    <source>
        <dbReference type="RuleBase" id="RU003355"/>
    </source>
</evidence>
<dbReference type="PROSITE" id="PS51892">
    <property type="entry name" value="SUBTILASE"/>
    <property type="match status" value="1"/>
</dbReference>
<dbReference type="GO" id="GO:0006508">
    <property type="term" value="P:proteolysis"/>
    <property type="evidence" value="ECO:0007669"/>
    <property type="project" value="UniProtKB-KW"/>
</dbReference>
<dbReference type="FunCoup" id="K0KCE3">
    <property type="interactions" value="23"/>
</dbReference>
<evidence type="ECO:0000313" key="11">
    <source>
        <dbReference type="Proteomes" id="UP000009328"/>
    </source>
</evidence>
<organism evidence="10 11">
    <name type="scientific">Wickerhamomyces ciferrii (strain ATCC 14091 / BCRC 22168 / CBS 111 / JCM 3599 / NBRC 0793 / NRRL Y-1031 F-60-10)</name>
    <name type="common">Yeast</name>
    <name type="synonym">Pichia ciferrii</name>
    <dbReference type="NCBI Taxonomy" id="1206466"/>
    <lineage>
        <taxon>Eukaryota</taxon>
        <taxon>Fungi</taxon>
        <taxon>Dikarya</taxon>
        <taxon>Ascomycota</taxon>
        <taxon>Saccharomycotina</taxon>
        <taxon>Saccharomycetes</taxon>
        <taxon>Phaffomycetales</taxon>
        <taxon>Wickerhamomycetaceae</taxon>
        <taxon>Wickerhamomyces</taxon>
    </lineage>
</organism>
<dbReference type="FunFam" id="3.40.50.200:FF:000007">
    <property type="entry name" value="Subtilisin-like serine protease"/>
    <property type="match status" value="1"/>
</dbReference>
<keyword evidence="11" id="KW-1185">Reference proteome</keyword>
<evidence type="ECO:0000256" key="4">
    <source>
        <dbReference type="ARBA" id="ARBA00022825"/>
    </source>
</evidence>
<evidence type="ECO:0000256" key="5">
    <source>
        <dbReference type="PROSITE-ProRule" id="PRU01240"/>
    </source>
</evidence>
<feature type="active site" description="Charge relay system" evidence="5">
    <location>
        <position position="171"/>
    </location>
</feature>
<dbReference type="Pfam" id="PF00082">
    <property type="entry name" value="Peptidase_S8"/>
    <property type="match status" value="1"/>
</dbReference>
<feature type="region of interest" description="Disordered" evidence="7">
    <location>
        <begin position="419"/>
        <end position="443"/>
    </location>
</feature>
<dbReference type="GO" id="GO:0004252">
    <property type="term" value="F:serine-type endopeptidase activity"/>
    <property type="evidence" value="ECO:0007669"/>
    <property type="project" value="UniProtKB-UniRule"/>
</dbReference>
<dbReference type="PRINTS" id="PR00723">
    <property type="entry name" value="SUBTILISIN"/>
</dbReference>
<evidence type="ECO:0000256" key="1">
    <source>
        <dbReference type="ARBA" id="ARBA00011073"/>
    </source>
</evidence>
<dbReference type="eggNOG" id="KOG1153">
    <property type="taxonomic scope" value="Eukaryota"/>
</dbReference>
<feature type="domain" description="Peptidase S8/S53" evidence="9">
    <location>
        <begin position="162"/>
        <end position="389"/>
    </location>
</feature>
<keyword evidence="8" id="KW-0732">Signal</keyword>
<dbReference type="AlphaFoldDB" id="K0KCE3"/>
<evidence type="ECO:0000256" key="7">
    <source>
        <dbReference type="SAM" id="MobiDB-lite"/>
    </source>
</evidence>
<gene>
    <name evidence="10" type="ORF">BN7_2289</name>
</gene>
<dbReference type="InterPro" id="IPR023827">
    <property type="entry name" value="Peptidase_S8_Asp-AS"/>
</dbReference>
<keyword evidence="4 5" id="KW-0720">Serine protease</keyword>
<dbReference type="Gene3D" id="3.40.50.200">
    <property type="entry name" value="Peptidase S8/S53 domain"/>
    <property type="match status" value="1"/>
</dbReference>
<protein>
    <submittedName>
        <fullName evidence="10">Secreted protein</fullName>
    </submittedName>
</protein>
<keyword evidence="2 5" id="KW-0645">Protease</keyword>
<evidence type="ECO:0000256" key="8">
    <source>
        <dbReference type="SAM" id="SignalP"/>
    </source>
</evidence>
<sequence length="443" mass="47861">MKISLKYLAFFIQAALASSSYIVQIKSESTFEDYLQQSITQLLGIKPSNDSSKIEIGDFKAFVADFEESLLDKLKGDASVHNVYPNAEISIFDSQPSNSNLQKRYRQVLEPESESTKSKSSFSKRDGVTTQSNAPRHLARISSREGIYNKQEPFEYKYKETGDGITVYVLDSGVATLNSEFEGRAKFGYNAVFGELNGDYNGHGTNVAGLVGSKTYGVAKDASIIDVKVLNGQGRGSTEGILKGIEWANNNRKKNNIKGIANLSLGGGYVDALNEAVNAAYKDGLPVVVASGNSNIDTKNTSPGSAENVITVGALDDHTDTIAIYSNWGPDVDIFAPGAYVESASNNIFASSGGQWFGTSESSPIVAGVAAQLLESGVTVGNLKDELIKLSTKNAISQQTYDNNKDYANTVNRNLYNGVEDTADKIDNPSTEQQDDSLRQYIE</sequence>
<comment type="similarity">
    <text evidence="1 5 6">Belongs to the peptidase S8 family.</text>
</comment>
<feature type="region of interest" description="Disordered" evidence="7">
    <location>
        <begin position="108"/>
        <end position="136"/>
    </location>
</feature>
<dbReference type="InParanoid" id="K0KCE3"/>
<dbReference type="InterPro" id="IPR000209">
    <property type="entry name" value="Peptidase_S8/S53_dom"/>
</dbReference>
<feature type="active site" description="Charge relay system" evidence="5">
    <location>
        <position position="203"/>
    </location>
</feature>
<dbReference type="SUPFAM" id="SSF52743">
    <property type="entry name" value="Subtilisin-like"/>
    <property type="match status" value="1"/>
</dbReference>
<evidence type="ECO:0000256" key="3">
    <source>
        <dbReference type="ARBA" id="ARBA00022801"/>
    </source>
</evidence>
<reference evidence="10 11" key="1">
    <citation type="journal article" date="2012" name="Eukaryot. Cell">
        <title>Draft genome sequence of Wickerhamomyces ciferrii NRRL Y-1031 F-60-10.</title>
        <authorList>
            <person name="Schneider J."/>
            <person name="Andrea H."/>
            <person name="Blom J."/>
            <person name="Jaenicke S."/>
            <person name="Ruckert C."/>
            <person name="Schorsch C."/>
            <person name="Szczepanowski R."/>
            <person name="Farwick M."/>
            <person name="Goesmann A."/>
            <person name="Puhler A."/>
            <person name="Schaffer S."/>
            <person name="Tauch A."/>
            <person name="Kohler T."/>
            <person name="Brinkrolf K."/>
        </authorList>
    </citation>
    <scope>NUCLEOTIDE SEQUENCE [LARGE SCALE GENOMIC DNA]</scope>
    <source>
        <strain evidence="11">ATCC 14091 / BCRC 22168 / CBS 111 / JCM 3599 / NBRC 0793 / NRRL Y-1031 F-60-10</strain>
    </source>
</reference>
<proteinExistence type="inferred from homology"/>
<dbReference type="STRING" id="1206466.K0KCE3"/>
<evidence type="ECO:0000256" key="2">
    <source>
        <dbReference type="ARBA" id="ARBA00022670"/>
    </source>
</evidence>
<dbReference type="PANTHER" id="PTHR43806:SF13">
    <property type="entry name" value="SUBTILASE-TYPE PROTEINASE RRT12"/>
    <property type="match status" value="1"/>
</dbReference>
<dbReference type="PROSITE" id="PS00137">
    <property type="entry name" value="SUBTILASE_HIS"/>
    <property type="match status" value="1"/>
</dbReference>
<dbReference type="PROSITE" id="PS00136">
    <property type="entry name" value="SUBTILASE_ASP"/>
    <property type="match status" value="1"/>
</dbReference>
<dbReference type="InterPro" id="IPR036852">
    <property type="entry name" value="Peptidase_S8/S53_dom_sf"/>
</dbReference>
<feature type="signal peptide" evidence="8">
    <location>
        <begin position="1"/>
        <end position="19"/>
    </location>
</feature>
<dbReference type="InterPro" id="IPR050131">
    <property type="entry name" value="Peptidase_S8_subtilisin-like"/>
</dbReference>
<name>K0KCE3_WICCF</name>
<feature type="chain" id="PRO_5003837420" evidence="8">
    <location>
        <begin position="20"/>
        <end position="443"/>
    </location>
</feature>
<dbReference type="CDD" id="cd04077">
    <property type="entry name" value="Peptidases_S8_PCSK9_ProteinaseK_like"/>
    <property type="match status" value="1"/>
</dbReference>
<dbReference type="PROSITE" id="PS00138">
    <property type="entry name" value="SUBTILASE_SER"/>
    <property type="match status" value="1"/>
</dbReference>
<dbReference type="HOGENOM" id="CLU_011263_1_0_1"/>
<dbReference type="PANTHER" id="PTHR43806">
    <property type="entry name" value="PEPTIDASE S8"/>
    <property type="match status" value="1"/>
</dbReference>
<dbReference type="EMBL" id="CAIF01000051">
    <property type="protein sequence ID" value="CCH42745.1"/>
    <property type="molecule type" value="Genomic_DNA"/>
</dbReference>
<dbReference type="Proteomes" id="UP000009328">
    <property type="component" value="Unassembled WGS sequence"/>
</dbReference>
<dbReference type="InterPro" id="IPR023828">
    <property type="entry name" value="Peptidase_S8_Ser-AS"/>
</dbReference>
<dbReference type="InterPro" id="IPR015500">
    <property type="entry name" value="Peptidase_S8_subtilisin-rel"/>
</dbReference>
<feature type="active site" description="Charge relay system" evidence="5">
    <location>
        <position position="360"/>
    </location>
</feature>
<keyword evidence="3 5" id="KW-0378">Hydrolase</keyword>
<evidence type="ECO:0000313" key="10">
    <source>
        <dbReference type="EMBL" id="CCH42745.1"/>
    </source>
</evidence>